<dbReference type="EMBL" id="JAUSUB010000016">
    <property type="protein sequence ID" value="MDQ0271620.1"/>
    <property type="molecule type" value="Genomic_DNA"/>
</dbReference>
<proteinExistence type="predicted"/>
<name>A0ABU0AKQ3_9BACI</name>
<organism evidence="1 2">
    <name type="scientific">Cytobacillus purgationiresistens</name>
    <dbReference type="NCBI Taxonomy" id="863449"/>
    <lineage>
        <taxon>Bacteria</taxon>
        <taxon>Bacillati</taxon>
        <taxon>Bacillota</taxon>
        <taxon>Bacilli</taxon>
        <taxon>Bacillales</taxon>
        <taxon>Bacillaceae</taxon>
        <taxon>Cytobacillus</taxon>
    </lineage>
</organism>
<dbReference type="RefSeq" id="WP_307476902.1">
    <property type="nucleotide sequence ID" value="NZ_JAUSUB010000016.1"/>
</dbReference>
<sequence length="130" mass="14740">MKILNPFVEPNGYKGFLKVMKAVEVNQVFYSITFIRQYENASVVQLIIDWEGDDSNYHEELSNHSSVALDLGVKYDCRNEKGSGASGQYTHQFVVSPALPDEITGMAFLFKKYDTYFKDVPASQEIIIEA</sequence>
<gene>
    <name evidence="1" type="ORF">J2S17_003508</name>
</gene>
<evidence type="ECO:0000313" key="1">
    <source>
        <dbReference type="EMBL" id="MDQ0271620.1"/>
    </source>
</evidence>
<evidence type="ECO:0000313" key="2">
    <source>
        <dbReference type="Proteomes" id="UP001238088"/>
    </source>
</evidence>
<comment type="caution">
    <text evidence="1">The sequence shown here is derived from an EMBL/GenBank/DDBJ whole genome shotgun (WGS) entry which is preliminary data.</text>
</comment>
<reference evidence="1 2" key="1">
    <citation type="submission" date="2023-07" db="EMBL/GenBank/DDBJ databases">
        <title>Genomic Encyclopedia of Type Strains, Phase IV (KMG-IV): sequencing the most valuable type-strain genomes for metagenomic binning, comparative biology and taxonomic classification.</title>
        <authorList>
            <person name="Goeker M."/>
        </authorList>
    </citation>
    <scope>NUCLEOTIDE SEQUENCE [LARGE SCALE GENOMIC DNA]</scope>
    <source>
        <strain evidence="1 2">DSM 23494</strain>
    </source>
</reference>
<protein>
    <submittedName>
        <fullName evidence="1">Uncharacterized protein</fullName>
    </submittedName>
</protein>
<dbReference type="Proteomes" id="UP001238088">
    <property type="component" value="Unassembled WGS sequence"/>
</dbReference>
<keyword evidence="2" id="KW-1185">Reference proteome</keyword>
<accession>A0ABU0AKQ3</accession>